<evidence type="ECO:0000313" key="3">
    <source>
        <dbReference type="Proteomes" id="UP000823405"/>
    </source>
</evidence>
<gene>
    <name evidence="2" type="ORF">BGZ97_012663</name>
</gene>
<feature type="compositionally biased region" description="Acidic residues" evidence="1">
    <location>
        <begin position="251"/>
        <end position="263"/>
    </location>
</feature>
<sequence length="288" mass="32016">MLSYTTYTTIDPASVPPMINVEERGRRLHNNTNTSSTSTPSSTYASDEEDDHIEPLKSSSRRNSILNFCYGLPTSSSSPNSRSNSRTRSRSRSRPNIKVQDVSDAAAILYSLSTKAPVMASSPKQSANNSRRSSVELRGEYAELLEERSRPSSRVNSRANSRASSRVREPTHHHPHPHPHLNDYEQDYTHLTVNIDTKKEKEHCGSDCATCGNCNTIKDTVLELDESNTPSKIQKPRRKSHEIIGPYDSSIDNDADSKEEEEVSPVPALCSSDSIESKLGFDMSLLSF</sequence>
<dbReference type="OrthoDB" id="2418437at2759"/>
<dbReference type="EMBL" id="JAAAIN010000858">
    <property type="protein sequence ID" value="KAG0310297.1"/>
    <property type="molecule type" value="Genomic_DNA"/>
</dbReference>
<reference evidence="2" key="1">
    <citation type="journal article" date="2020" name="Fungal Divers.">
        <title>Resolving the Mortierellaceae phylogeny through synthesis of multi-gene phylogenetics and phylogenomics.</title>
        <authorList>
            <person name="Vandepol N."/>
            <person name="Liber J."/>
            <person name="Desiro A."/>
            <person name="Na H."/>
            <person name="Kennedy M."/>
            <person name="Barry K."/>
            <person name="Grigoriev I.V."/>
            <person name="Miller A.N."/>
            <person name="O'Donnell K."/>
            <person name="Stajich J.E."/>
            <person name="Bonito G."/>
        </authorList>
    </citation>
    <scope>NUCLEOTIDE SEQUENCE</scope>
    <source>
        <strain evidence="2">NVP60</strain>
    </source>
</reference>
<accession>A0A9P6R147</accession>
<name>A0A9P6R147_9FUNG</name>
<feature type="compositionally biased region" description="Low complexity" evidence="1">
    <location>
        <begin position="73"/>
        <end position="84"/>
    </location>
</feature>
<dbReference type="Proteomes" id="UP000823405">
    <property type="component" value="Unassembled WGS sequence"/>
</dbReference>
<feature type="compositionally biased region" description="Low complexity" evidence="1">
    <location>
        <begin position="152"/>
        <end position="164"/>
    </location>
</feature>
<feature type="region of interest" description="Disordered" evidence="1">
    <location>
        <begin position="228"/>
        <end position="267"/>
    </location>
</feature>
<feature type="region of interest" description="Disordered" evidence="1">
    <location>
        <begin position="1"/>
        <end position="58"/>
    </location>
</feature>
<feature type="region of interest" description="Disordered" evidence="1">
    <location>
        <begin position="144"/>
        <end position="184"/>
    </location>
</feature>
<evidence type="ECO:0000313" key="2">
    <source>
        <dbReference type="EMBL" id="KAG0310297.1"/>
    </source>
</evidence>
<feature type="compositionally biased region" description="Polar residues" evidence="1">
    <location>
        <begin position="1"/>
        <end position="11"/>
    </location>
</feature>
<feature type="compositionally biased region" description="Low complexity" evidence="1">
    <location>
        <begin position="30"/>
        <end position="43"/>
    </location>
</feature>
<organism evidence="2 3">
    <name type="scientific">Linnemannia gamsii</name>
    <dbReference type="NCBI Taxonomy" id="64522"/>
    <lineage>
        <taxon>Eukaryota</taxon>
        <taxon>Fungi</taxon>
        <taxon>Fungi incertae sedis</taxon>
        <taxon>Mucoromycota</taxon>
        <taxon>Mortierellomycotina</taxon>
        <taxon>Mortierellomycetes</taxon>
        <taxon>Mortierellales</taxon>
        <taxon>Mortierellaceae</taxon>
        <taxon>Linnemannia</taxon>
    </lineage>
</organism>
<feature type="region of interest" description="Disordered" evidence="1">
    <location>
        <begin position="70"/>
        <end position="100"/>
    </location>
</feature>
<dbReference type="AlphaFoldDB" id="A0A9P6R147"/>
<proteinExistence type="predicted"/>
<evidence type="ECO:0000256" key="1">
    <source>
        <dbReference type="SAM" id="MobiDB-lite"/>
    </source>
</evidence>
<protein>
    <submittedName>
        <fullName evidence="2">Uncharacterized protein</fullName>
    </submittedName>
</protein>
<feature type="compositionally biased region" description="Basic residues" evidence="1">
    <location>
        <begin position="85"/>
        <end position="95"/>
    </location>
</feature>
<comment type="caution">
    <text evidence="2">The sequence shown here is derived from an EMBL/GenBank/DDBJ whole genome shotgun (WGS) entry which is preliminary data.</text>
</comment>
<keyword evidence="3" id="KW-1185">Reference proteome</keyword>